<organism evidence="1 2">
    <name type="scientific">Gongylonema pulchrum</name>
    <dbReference type="NCBI Taxonomy" id="637853"/>
    <lineage>
        <taxon>Eukaryota</taxon>
        <taxon>Metazoa</taxon>
        <taxon>Ecdysozoa</taxon>
        <taxon>Nematoda</taxon>
        <taxon>Chromadorea</taxon>
        <taxon>Rhabditida</taxon>
        <taxon>Spirurina</taxon>
        <taxon>Spiruromorpha</taxon>
        <taxon>Spiruroidea</taxon>
        <taxon>Gongylonematidae</taxon>
        <taxon>Gongylonema</taxon>
    </lineage>
</organism>
<protein>
    <submittedName>
        <fullName evidence="1">Uncharacterized protein</fullName>
    </submittedName>
</protein>
<proteinExistence type="predicted"/>
<gene>
    <name evidence="1" type="ORF">GPUH_LOCUS1675</name>
</gene>
<evidence type="ECO:0000313" key="1">
    <source>
        <dbReference type="EMBL" id="VDK30678.1"/>
    </source>
</evidence>
<evidence type="ECO:0000313" key="2">
    <source>
        <dbReference type="Proteomes" id="UP000271098"/>
    </source>
</evidence>
<name>A0A3P6QJN6_9BILA</name>
<dbReference type="EMBL" id="UYRT01002144">
    <property type="protein sequence ID" value="VDK30678.1"/>
    <property type="molecule type" value="Genomic_DNA"/>
</dbReference>
<dbReference type="Proteomes" id="UP000271098">
    <property type="component" value="Unassembled WGS sequence"/>
</dbReference>
<keyword evidence="2" id="KW-1185">Reference proteome</keyword>
<dbReference type="OrthoDB" id="377733at2759"/>
<reference evidence="1 2" key="1">
    <citation type="submission" date="2018-11" db="EMBL/GenBank/DDBJ databases">
        <authorList>
            <consortium name="Pathogen Informatics"/>
        </authorList>
    </citation>
    <scope>NUCLEOTIDE SEQUENCE [LARGE SCALE GENOMIC DNA]</scope>
</reference>
<dbReference type="AlphaFoldDB" id="A0A3P6QJN6"/>
<sequence>MLKVKDFVARASESALSLINIQTKQRGYAFAQDEGTAIAQSDMVRMYDSRVPKTPGSPMRIVTLRSSSSSKSSSARFLLSEVRSSLAY</sequence>
<accession>A0A3P6QJN6</accession>